<dbReference type="EMBL" id="JARJLG010000029">
    <property type="protein sequence ID" value="KAJ7767934.1"/>
    <property type="molecule type" value="Genomic_DNA"/>
</dbReference>
<organism evidence="1 2">
    <name type="scientific">Mycena maculata</name>
    <dbReference type="NCBI Taxonomy" id="230809"/>
    <lineage>
        <taxon>Eukaryota</taxon>
        <taxon>Fungi</taxon>
        <taxon>Dikarya</taxon>
        <taxon>Basidiomycota</taxon>
        <taxon>Agaricomycotina</taxon>
        <taxon>Agaricomycetes</taxon>
        <taxon>Agaricomycetidae</taxon>
        <taxon>Agaricales</taxon>
        <taxon>Marasmiineae</taxon>
        <taxon>Mycenaceae</taxon>
        <taxon>Mycena</taxon>
    </lineage>
</organism>
<gene>
    <name evidence="1" type="ORF">DFH07DRAFT_769455</name>
</gene>
<evidence type="ECO:0000313" key="1">
    <source>
        <dbReference type="EMBL" id="KAJ7767934.1"/>
    </source>
</evidence>
<sequence>MDVSAIGHFYGSVVRFPEGFAVPPGGLARFLREDLRAKVFLVSSSVFDDRWATHTRKTLTADELFNIRGCIFEGDNGPVKRGVGLVQMALAQTEFLLLKCSESFMIQRSMEKTGFLDYKEYNPHRTVEMYFTSRRAPELYEKVPVGAVSIPEFDIGRRQEYWTEAERVVEAILVALSRCNIPIRIQTYQDGEVISICRDSIDGIIVDMVTSTSPSASHSDKSRGIWEYVPSVQGSEHPMRSVAGSSYVLVEKWTAGVKKPMPRPDTPQALNATSYSIVECFSIIGWQAHRLQVRGYGPLHVVMGRFVRPAILLLERATEGLQTADWRYRLSESELCVLHTCIDLVIKVVTLVIVSAGRFLSPEEIMHGVCLDASMASLRGKDLLGLLRLHILLLSFYADGIPSVPPADLDLWLSRGLIIARSWELVEHISDYAVFLRDSADALLIGVDSIFRCLLSLYKERVAGFPLPRVMTSESEEFEGALLRPPLRHSITFYWFSEALTLCVTFSALPSSSSNGTVNPNFGDTIGFYHLPTDIYDCFQQCIHKTLELMHLISLTSPIYPSYVEIWDRVSHILPDEASVSDRSVALFDFMDEIVNAYAGSGALSPKAGVSVLGVFVGYTGRISRIFAKQTHDTFSGSDPVVMALP</sequence>
<comment type="caution">
    <text evidence="1">The sequence shown here is derived from an EMBL/GenBank/DDBJ whole genome shotgun (WGS) entry which is preliminary data.</text>
</comment>
<keyword evidence="2" id="KW-1185">Reference proteome</keyword>
<accession>A0AAD7NMG6</accession>
<protein>
    <submittedName>
        <fullName evidence="1">Uncharacterized protein</fullName>
    </submittedName>
</protein>
<reference evidence="1" key="1">
    <citation type="submission" date="2023-03" db="EMBL/GenBank/DDBJ databases">
        <title>Massive genome expansion in bonnet fungi (Mycena s.s.) driven by repeated elements and novel gene families across ecological guilds.</title>
        <authorList>
            <consortium name="Lawrence Berkeley National Laboratory"/>
            <person name="Harder C.B."/>
            <person name="Miyauchi S."/>
            <person name="Viragh M."/>
            <person name="Kuo A."/>
            <person name="Thoen E."/>
            <person name="Andreopoulos B."/>
            <person name="Lu D."/>
            <person name="Skrede I."/>
            <person name="Drula E."/>
            <person name="Henrissat B."/>
            <person name="Morin E."/>
            <person name="Kohler A."/>
            <person name="Barry K."/>
            <person name="LaButti K."/>
            <person name="Morin E."/>
            <person name="Salamov A."/>
            <person name="Lipzen A."/>
            <person name="Mereny Z."/>
            <person name="Hegedus B."/>
            <person name="Baldrian P."/>
            <person name="Stursova M."/>
            <person name="Weitz H."/>
            <person name="Taylor A."/>
            <person name="Grigoriev I.V."/>
            <person name="Nagy L.G."/>
            <person name="Martin F."/>
            <person name="Kauserud H."/>
        </authorList>
    </citation>
    <scope>NUCLEOTIDE SEQUENCE</scope>
    <source>
        <strain evidence="1">CBHHK188m</strain>
    </source>
</reference>
<evidence type="ECO:0000313" key="2">
    <source>
        <dbReference type="Proteomes" id="UP001215280"/>
    </source>
</evidence>
<dbReference type="Proteomes" id="UP001215280">
    <property type="component" value="Unassembled WGS sequence"/>
</dbReference>
<name>A0AAD7NMG6_9AGAR</name>
<proteinExistence type="predicted"/>
<dbReference type="AlphaFoldDB" id="A0AAD7NMG6"/>